<proteinExistence type="predicted"/>
<feature type="region of interest" description="Disordered" evidence="1">
    <location>
        <begin position="51"/>
        <end position="77"/>
    </location>
</feature>
<name>A0A5C6B4B9_9BACT</name>
<dbReference type="RefSeq" id="WP_146410134.1">
    <property type="nucleotide sequence ID" value="NZ_SJPU01000030.1"/>
</dbReference>
<evidence type="ECO:0000256" key="1">
    <source>
        <dbReference type="SAM" id="MobiDB-lite"/>
    </source>
</evidence>
<evidence type="ECO:0000313" key="3">
    <source>
        <dbReference type="Proteomes" id="UP000319908"/>
    </source>
</evidence>
<dbReference type="OrthoDB" id="281327at2"/>
<dbReference type="EMBL" id="SJPU01000030">
    <property type="protein sequence ID" value="TWU05334.1"/>
    <property type="molecule type" value="Genomic_DNA"/>
</dbReference>
<keyword evidence="3" id="KW-1185">Reference proteome</keyword>
<gene>
    <name evidence="2" type="ORF">Poly21_57610</name>
</gene>
<comment type="caution">
    <text evidence="2">The sequence shown here is derived from an EMBL/GenBank/DDBJ whole genome shotgun (WGS) entry which is preliminary data.</text>
</comment>
<dbReference type="Proteomes" id="UP000319908">
    <property type="component" value="Unassembled WGS sequence"/>
</dbReference>
<reference evidence="2 3" key="1">
    <citation type="journal article" date="2020" name="Antonie Van Leeuwenhoek">
        <title>Rhodopirellula heiligendammensis sp. nov., Rhodopirellula pilleata sp. nov., and Rhodopirellula solitaria sp. nov. isolated from natural or artificial marine surfaces in Northern Germany and California, USA, and emended description of the genus Rhodopirellula.</title>
        <authorList>
            <person name="Kallscheuer N."/>
            <person name="Wiegand S."/>
            <person name="Jogler M."/>
            <person name="Boedeker C."/>
            <person name="Peeters S.H."/>
            <person name="Rast P."/>
            <person name="Heuer A."/>
            <person name="Jetten M.S.M."/>
            <person name="Rohde M."/>
            <person name="Jogler C."/>
        </authorList>
    </citation>
    <scope>NUCLEOTIDE SEQUENCE [LARGE SCALE GENOMIC DNA]</scope>
    <source>
        <strain evidence="2 3">Poly21</strain>
    </source>
</reference>
<organism evidence="2 3">
    <name type="scientific">Allorhodopirellula heiligendammensis</name>
    <dbReference type="NCBI Taxonomy" id="2714739"/>
    <lineage>
        <taxon>Bacteria</taxon>
        <taxon>Pseudomonadati</taxon>
        <taxon>Planctomycetota</taxon>
        <taxon>Planctomycetia</taxon>
        <taxon>Pirellulales</taxon>
        <taxon>Pirellulaceae</taxon>
        <taxon>Allorhodopirellula</taxon>
    </lineage>
</organism>
<sequence>MILDPTEEIKSIRHRLGAEMDFDLDRIIADVQQRQKDSGRIYTRLPKREPRGTIRCNGAAESSELAVEDLSPPPADR</sequence>
<protein>
    <submittedName>
        <fullName evidence="2">Uncharacterized protein</fullName>
    </submittedName>
</protein>
<evidence type="ECO:0000313" key="2">
    <source>
        <dbReference type="EMBL" id="TWU05334.1"/>
    </source>
</evidence>
<accession>A0A5C6B4B9</accession>
<dbReference type="AlphaFoldDB" id="A0A5C6B4B9"/>